<dbReference type="KEGG" id="lrh:LGG_02663"/>
<dbReference type="EMBL" id="AP011548">
    <property type="protein sequence ID" value="BAI43084.1"/>
    <property type="molecule type" value="Genomic_DNA"/>
</dbReference>
<sequence length="199" mass="22421">MVDVMTTAMLLGGLLYLEFLQQRQLQIKTKSSKIKIGVALAAASLIVTLFWTTSTIGNLRLVMVALLVASVGLYRQGLGKTKVITYGSVAHASDYSRYDRVITETIKQGTMVTFWSQKGGSYSLIFDQPESDIRAFLTRRLPTNVMLLTGAAFAKLEQNDARNERDRQAQLLAAIRNRRQRNRLPWQKRTVGTRTDHQN</sequence>
<protein>
    <submittedName>
        <fullName evidence="1">Uncharacterized protein</fullName>
    </submittedName>
</protein>
<evidence type="ECO:0000313" key="2">
    <source>
        <dbReference type="Proteomes" id="UP000002067"/>
    </source>
</evidence>
<reference evidence="1 2" key="1">
    <citation type="journal article" date="2009" name="J. Bacteriol.">
        <title>Complete genome sequence of the probiotic Lactobacillus rhamnosus ATCC 53103.</title>
        <authorList>
            <person name="Morita H."/>
            <person name="Toh H."/>
            <person name="Oshima K."/>
            <person name="Murakami M."/>
            <person name="Taylor T.D."/>
            <person name="Igimi S."/>
            <person name="Hattori M."/>
        </authorList>
    </citation>
    <scope>NUCLEOTIDE SEQUENCE [LARGE SCALE GENOMIC DNA]</scope>
    <source>
        <strain evidence="2">ATCC 53103 / LMG 18243 / GG [Tokyo]</strain>
    </source>
</reference>
<name>A0A7S7FS03_LACRG</name>
<dbReference type="KEGG" id="lrg:LRHM_2557"/>
<dbReference type="RefSeq" id="WP_005717715.1">
    <property type="nucleotide sequence ID" value="NC_013198.1"/>
</dbReference>
<gene>
    <name evidence="1" type="ordered locus">LRHM_2557</name>
</gene>
<organism evidence="1 2">
    <name type="scientific">Lacticaseibacillus rhamnosus (strain ATCC 53103 / LMG 18243 / GG)</name>
    <name type="common">Lactobacillus rhamnosus</name>
    <dbReference type="NCBI Taxonomy" id="568703"/>
    <lineage>
        <taxon>Bacteria</taxon>
        <taxon>Bacillati</taxon>
        <taxon>Bacillota</taxon>
        <taxon>Bacilli</taxon>
        <taxon>Lactobacillales</taxon>
        <taxon>Lactobacillaceae</taxon>
        <taxon>Lacticaseibacillus</taxon>
    </lineage>
</organism>
<dbReference type="Proteomes" id="UP000002067">
    <property type="component" value="Chromosome"/>
</dbReference>
<evidence type="ECO:0000313" key="1">
    <source>
        <dbReference type="EMBL" id="BAI43084.1"/>
    </source>
</evidence>
<dbReference type="AlphaFoldDB" id="A0A7S7FS03"/>
<accession>A0A7S7FS03</accession>
<proteinExistence type="predicted"/>